<keyword evidence="7" id="KW-0342">GTP-binding</keyword>
<dbReference type="HAMAP" id="MF_00321">
    <property type="entry name" value="GTPase_EngB"/>
    <property type="match status" value="1"/>
</dbReference>
<dbReference type="NCBIfam" id="TIGR03598">
    <property type="entry name" value="GTPase_YsxC"/>
    <property type="match status" value="1"/>
</dbReference>
<dbReference type="CDD" id="cd01876">
    <property type="entry name" value="YihA_EngB"/>
    <property type="match status" value="1"/>
</dbReference>
<dbReference type="InterPro" id="IPR019987">
    <property type="entry name" value="GTP-bd_ribosome_bio_YsxC"/>
</dbReference>
<evidence type="ECO:0000256" key="6">
    <source>
        <dbReference type="ARBA" id="ARBA00022842"/>
    </source>
</evidence>
<evidence type="ECO:0000313" key="12">
    <source>
        <dbReference type="Proteomes" id="UP000008141"/>
    </source>
</evidence>
<keyword evidence="12" id="KW-1185">Reference proteome</keyword>
<dbReference type="eggNOG" id="KOG2486">
    <property type="taxonomic scope" value="Eukaryota"/>
</dbReference>
<dbReference type="InterPro" id="IPR006073">
    <property type="entry name" value="GTP-bd"/>
</dbReference>
<dbReference type="KEGG" id="cvr:CHLNCDRAFT_17068"/>
<evidence type="ECO:0000256" key="8">
    <source>
        <dbReference type="ARBA" id="ARBA00023210"/>
    </source>
</evidence>
<feature type="non-terminal residue" evidence="11">
    <location>
        <position position="1"/>
    </location>
</feature>
<dbReference type="Proteomes" id="UP000008141">
    <property type="component" value="Unassembled WGS sequence"/>
</dbReference>
<dbReference type="PANTHER" id="PTHR11649">
    <property type="entry name" value="MSS1/TRME-RELATED GTP-BINDING PROTEIN"/>
    <property type="match status" value="1"/>
</dbReference>
<dbReference type="Pfam" id="PF01926">
    <property type="entry name" value="MMR_HSR1"/>
    <property type="match status" value="1"/>
</dbReference>
<dbReference type="GO" id="GO:0051301">
    <property type="term" value="P:cell division"/>
    <property type="evidence" value="ECO:0007669"/>
    <property type="project" value="UniProtKB-KW"/>
</dbReference>
<evidence type="ECO:0000256" key="3">
    <source>
        <dbReference type="ARBA" id="ARBA00022618"/>
    </source>
</evidence>
<evidence type="ECO:0000259" key="10">
    <source>
        <dbReference type="PROSITE" id="PS51706"/>
    </source>
</evidence>
<dbReference type="RefSeq" id="XP_005851375.1">
    <property type="nucleotide sequence ID" value="XM_005851313.1"/>
</dbReference>
<sequence length="205" mass="22543">RGVRVKSAEFVKSSTSVEQCPPARYPEFAVIGRSNVGKSSLINMLTGRNALAMVSKTPGKTRLINHFLINGAWFLVDLPGYGYARASKGSVVEWNRFTREYFVERETLVTVLLLVDSSIPPMPLDISCAAWFAEAGIPFTVVFTKLDKRKKGASPSDDNIAAFEQVWLGWACGYAPPTVLTSSKSGKGRSELLAHVAQLRELFNK</sequence>
<gene>
    <name evidence="11" type="ORF">CHLNCDRAFT_17068</name>
</gene>
<dbReference type="GeneID" id="17358818"/>
<dbReference type="FunCoup" id="E1Z417">
    <property type="interactions" value="1391"/>
</dbReference>
<keyword evidence="5" id="KW-0547">Nucleotide-binding</keyword>
<keyword evidence="8" id="KW-0717">Septation</keyword>
<keyword evidence="9" id="KW-0131">Cell cycle</keyword>
<dbReference type="EMBL" id="GL433836">
    <property type="protein sequence ID" value="EFN59273.1"/>
    <property type="molecule type" value="Genomic_DNA"/>
</dbReference>
<reference evidence="11 12" key="1">
    <citation type="journal article" date="2010" name="Plant Cell">
        <title>The Chlorella variabilis NC64A genome reveals adaptation to photosymbiosis, coevolution with viruses, and cryptic sex.</title>
        <authorList>
            <person name="Blanc G."/>
            <person name="Duncan G."/>
            <person name="Agarkova I."/>
            <person name="Borodovsky M."/>
            <person name="Gurnon J."/>
            <person name="Kuo A."/>
            <person name="Lindquist E."/>
            <person name="Lucas S."/>
            <person name="Pangilinan J."/>
            <person name="Polle J."/>
            <person name="Salamov A."/>
            <person name="Terry A."/>
            <person name="Yamada T."/>
            <person name="Dunigan D.D."/>
            <person name="Grigoriev I.V."/>
            <person name="Claverie J.M."/>
            <person name="Van Etten J.L."/>
        </authorList>
    </citation>
    <scope>NUCLEOTIDE SEQUENCE [LARGE SCALE GENOMIC DNA]</scope>
    <source>
        <strain evidence="11 12">NC64A</strain>
    </source>
</reference>
<accession>E1Z417</accession>
<evidence type="ECO:0000256" key="4">
    <source>
        <dbReference type="ARBA" id="ARBA00022723"/>
    </source>
</evidence>
<keyword evidence="6" id="KW-0460">Magnesium</keyword>
<protein>
    <recommendedName>
        <fullName evidence="10">EngB-type G domain-containing protein</fullName>
    </recommendedName>
</protein>
<dbReference type="SUPFAM" id="SSF52540">
    <property type="entry name" value="P-loop containing nucleoside triphosphate hydrolases"/>
    <property type="match status" value="1"/>
</dbReference>
<dbReference type="STRING" id="554065.E1Z417"/>
<evidence type="ECO:0000256" key="7">
    <source>
        <dbReference type="ARBA" id="ARBA00023134"/>
    </source>
</evidence>
<organism evidence="12">
    <name type="scientific">Chlorella variabilis</name>
    <name type="common">Green alga</name>
    <dbReference type="NCBI Taxonomy" id="554065"/>
    <lineage>
        <taxon>Eukaryota</taxon>
        <taxon>Viridiplantae</taxon>
        <taxon>Chlorophyta</taxon>
        <taxon>core chlorophytes</taxon>
        <taxon>Trebouxiophyceae</taxon>
        <taxon>Chlorellales</taxon>
        <taxon>Chlorellaceae</taxon>
        <taxon>Chlorella clade</taxon>
        <taxon>Chlorella</taxon>
    </lineage>
</organism>
<dbReference type="Gene3D" id="3.40.50.300">
    <property type="entry name" value="P-loop containing nucleotide triphosphate hydrolases"/>
    <property type="match status" value="1"/>
</dbReference>
<comment type="cofactor">
    <cofactor evidence="1">
        <name>Mg(2+)</name>
        <dbReference type="ChEBI" id="CHEBI:18420"/>
    </cofactor>
</comment>
<proteinExistence type="inferred from homology"/>
<dbReference type="PANTHER" id="PTHR11649:SF13">
    <property type="entry name" value="ENGB-TYPE G DOMAIN-CONTAINING PROTEIN"/>
    <property type="match status" value="1"/>
</dbReference>
<dbReference type="GO" id="GO:0005525">
    <property type="term" value="F:GTP binding"/>
    <property type="evidence" value="ECO:0007669"/>
    <property type="project" value="UniProtKB-KW"/>
</dbReference>
<dbReference type="PROSITE" id="PS51706">
    <property type="entry name" value="G_ENGB"/>
    <property type="match status" value="1"/>
</dbReference>
<dbReference type="OMA" id="DISCAAW"/>
<evidence type="ECO:0000256" key="5">
    <source>
        <dbReference type="ARBA" id="ARBA00022741"/>
    </source>
</evidence>
<feature type="domain" description="EngB-type G" evidence="10">
    <location>
        <begin position="24"/>
        <end position="202"/>
    </location>
</feature>
<evidence type="ECO:0000256" key="2">
    <source>
        <dbReference type="ARBA" id="ARBA00009638"/>
    </source>
</evidence>
<dbReference type="OrthoDB" id="391988at2759"/>
<dbReference type="InParanoid" id="E1Z417"/>
<dbReference type="AlphaFoldDB" id="E1Z417"/>
<evidence type="ECO:0000313" key="11">
    <source>
        <dbReference type="EMBL" id="EFN59273.1"/>
    </source>
</evidence>
<evidence type="ECO:0000256" key="9">
    <source>
        <dbReference type="ARBA" id="ARBA00023306"/>
    </source>
</evidence>
<evidence type="ECO:0000256" key="1">
    <source>
        <dbReference type="ARBA" id="ARBA00001946"/>
    </source>
</evidence>
<feature type="non-terminal residue" evidence="11">
    <location>
        <position position="205"/>
    </location>
</feature>
<comment type="similarity">
    <text evidence="2">Belongs to the TRAFAC class TrmE-Era-EngA-EngB-Septin-like GTPase superfamily. EngB GTPase family.</text>
</comment>
<dbReference type="InterPro" id="IPR030393">
    <property type="entry name" value="G_ENGB_dom"/>
</dbReference>
<name>E1Z417_CHLVA</name>
<dbReference type="InterPro" id="IPR027417">
    <property type="entry name" value="P-loop_NTPase"/>
</dbReference>
<keyword evidence="3" id="KW-0132">Cell division</keyword>
<keyword evidence="4" id="KW-0479">Metal-binding</keyword>
<dbReference type="GO" id="GO:0046872">
    <property type="term" value="F:metal ion binding"/>
    <property type="evidence" value="ECO:0007669"/>
    <property type="project" value="UniProtKB-KW"/>
</dbReference>